<name>A0AAD5X7P5_9FUNG</name>
<evidence type="ECO:0000313" key="1">
    <source>
        <dbReference type="EMBL" id="KAJ3086660.1"/>
    </source>
</evidence>
<dbReference type="Pfam" id="PF13869">
    <property type="entry name" value="NUDIX_2"/>
    <property type="match status" value="1"/>
</dbReference>
<gene>
    <name evidence="1" type="ORF">HK100_008636</name>
</gene>
<organism evidence="1 2">
    <name type="scientific">Physocladia obscura</name>
    <dbReference type="NCBI Taxonomy" id="109957"/>
    <lineage>
        <taxon>Eukaryota</taxon>
        <taxon>Fungi</taxon>
        <taxon>Fungi incertae sedis</taxon>
        <taxon>Chytridiomycota</taxon>
        <taxon>Chytridiomycota incertae sedis</taxon>
        <taxon>Chytridiomycetes</taxon>
        <taxon>Chytridiales</taxon>
        <taxon>Chytriomycetaceae</taxon>
        <taxon>Physocladia</taxon>
    </lineage>
</organism>
<evidence type="ECO:0000313" key="2">
    <source>
        <dbReference type="Proteomes" id="UP001211907"/>
    </source>
</evidence>
<accession>A0AAD5X7P5</accession>
<reference evidence="1" key="1">
    <citation type="submission" date="2020-05" db="EMBL/GenBank/DDBJ databases">
        <title>Phylogenomic resolution of chytrid fungi.</title>
        <authorList>
            <person name="Stajich J.E."/>
            <person name="Amses K."/>
            <person name="Simmons R."/>
            <person name="Seto K."/>
            <person name="Myers J."/>
            <person name="Bonds A."/>
            <person name="Quandt C.A."/>
            <person name="Barry K."/>
            <person name="Liu P."/>
            <person name="Grigoriev I."/>
            <person name="Longcore J.E."/>
            <person name="James T.Y."/>
        </authorList>
    </citation>
    <scope>NUCLEOTIDE SEQUENCE</scope>
    <source>
        <strain evidence="1">JEL0513</strain>
    </source>
</reference>
<dbReference type="Proteomes" id="UP001211907">
    <property type="component" value="Unassembled WGS sequence"/>
</dbReference>
<dbReference type="GO" id="GO:0031124">
    <property type="term" value="P:mRNA 3'-end processing"/>
    <property type="evidence" value="ECO:0007669"/>
    <property type="project" value="InterPro"/>
</dbReference>
<dbReference type="EMBL" id="JADGJH010004230">
    <property type="protein sequence ID" value="KAJ3086660.1"/>
    <property type="molecule type" value="Genomic_DNA"/>
</dbReference>
<feature type="non-terminal residue" evidence="1">
    <location>
        <position position="134"/>
    </location>
</feature>
<dbReference type="GO" id="GO:0005849">
    <property type="term" value="C:mRNA cleavage factor complex"/>
    <property type="evidence" value="ECO:0007669"/>
    <property type="project" value="InterPro"/>
</dbReference>
<dbReference type="AlphaFoldDB" id="A0AAD5X7P5"/>
<comment type="caution">
    <text evidence="1">The sequence shown here is derived from an EMBL/GenBank/DDBJ whole genome shotgun (WGS) entry which is preliminary data.</text>
</comment>
<proteinExistence type="predicted"/>
<sequence>MLASGVLYGLGGYSFGVKEAQVEEDTSAAARQARLQADYALTGMRQSVEAVLLVHEHGHPHVLMLQINNAFFKLPGDALRPGEDHVGGLQRALSEKLAPPANPSDPSSKATEHVDWEIADLLGCWFRPTFEQFM</sequence>
<dbReference type="GO" id="GO:0003729">
    <property type="term" value="F:mRNA binding"/>
    <property type="evidence" value="ECO:0007669"/>
    <property type="project" value="InterPro"/>
</dbReference>
<dbReference type="PANTHER" id="PTHR13047">
    <property type="entry name" value="PRE-MRNA CLEAVAGE FACTOR IM, 25KD SUBUNIT"/>
    <property type="match status" value="1"/>
</dbReference>
<dbReference type="Gene3D" id="3.90.79.10">
    <property type="entry name" value="Nucleoside Triphosphate Pyrophosphohydrolase"/>
    <property type="match status" value="1"/>
</dbReference>
<dbReference type="InterPro" id="IPR016706">
    <property type="entry name" value="Cleav_polyA_spec_factor_su5"/>
</dbReference>
<protein>
    <recommendedName>
        <fullName evidence="3">Cleavage and polyadenylation specificity factor subunit 5</fullName>
    </recommendedName>
</protein>
<keyword evidence="2" id="KW-1185">Reference proteome</keyword>
<evidence type="ECO:0008006" key="3">
    <source>
        <dbReference type="Google" id="ProtNLM"/>
    </source>
</evidence>